<evidence type="ECO:0000256" key="1">
    <source>
        <dbReference type="SAM" id="Phobius"/>
    </source>
</evidence>
<organism evidence="4 5">
    <name type="scientific">Mytilus coruscus</name>
    <name type="common">Sea mussel</name>
    <dbReference type="NCBI Taxonomy" id="42192"/>
    <lineage>
        <taxon>Eukaryota</taxon>
        <taxon>Metazoa</taxon>
        <taxon>Spiralia</taxon>
        <taxon>Lophotrochozoa</taxon>
        <taxon>Mollusca</taxon>
        <taxon>Bivalvia</taxon>
        <taxon>Autobranchia</taxon>
        <taxon>Pteriomorphia</taxon>
        <taxon>Mytilida</taxon>
        <taxon>Mytiloidea</taxon>
        <taxon>Mytilidae</taxon>
        <taxon>Mytilinae</taxon>
        <taxon>Mytilus</taxon>
    </lineage>
</organism>
<evidence type="ECO:0000313" key="5">
    <source>
        <dbReference type="Proteomes" id="UP000507470"/>
    </source>
</evidence>
<dbReference type="PANTHER" id="PTHR43591:SF101">
    <property type="entry name" value="METHYLTRANSFERASE-LIKE PROTEIN 27"/>
    <property type="match status" value="1"/>
</dbReference>
<feature type="transmembrane region" description="Helical" evidence="1">
    <location>
        <begin position="970"/>
        <end position="994"/>
    </location>
</feature>
<dbReference type="Gene3D" id="3.40.50.150">
    <property type="entry name" value="Vaccinia Virus protein VP39"/>
    <property type="match status" value="1"/>
</dbReference>
<sequence length="1262" mass="142492">MTFPFSKGDPCKDYKRLGDMDRRYTSYITGSDENDICDMYLHNDGGEWFLAEVDMPTSPPSLYDCGTTFPIWFNGTLPQKTNEETNGRGCVVDSKTKECIESYPVRVHKCSKFSVYFLKPTTKCAQAYCFDTPPKETLQNVVVQSDLIPDELDAPPRQIIGFVCYFGDSSSLKSPFYQVTWVVNGESILTITKSKTHLSNLILTEKDLKKLDVTINCVVRAKNNIKGRPGPSAKSSDFFAGISITSTVLTIAKNQEEYIKFRFTVPFGCLTRPGQAHKCVLRVEMYAPDNTDKSCRGKLSVNSRFCRHEIQNDNWNDTQSIKIRYRGIGKYTSKYNNYILNLRVHADESHIWNNHALPSIKVQIKLKSCHPPHQVNFCNCGVAVRAGGDVFIADKCDDDGDKHLFEYRTCHDKILDVRRQKKNDRQYSIFFPTGTRVDITASIKYFNVDIKASLHDTRNTRGLCGFLSDTCTDDFKLRNNAPSTVSGTKDECNNQYYTALYPKDFTKSWRIDDKIGTQNENLFSLTADNKTIKLWNNDDNYCTCPPDTKEAEEFDCSPSFSVPCERNKHYDSIGSKTCHEKPLRKKRSIGIVHRRIVSNEQHDNITMTANEAEKYCYLTLGASSVFKACSQVPNVQSESSLEACALDIQLSNSLSWTKATMESFKSNCFGELIDNSTLSEEPEGGGMTIAEAVREILCPGLPECSGNGACVNDKSRLEKILRIELGKDTMINIQNKSLMLENKAAIIEFIGTCDCDNGYIASDCSVDKTTPPEMFGVRGDGFCDLSEIECNTAFVLGEDVGSSPNLSCSIQKYHVTIQNTFKFINTFQLSNKGMKVLSSSWIAIARLETIMEVHCPLTIESNTRYKRDASINSDKFVELFSMRISYDMEHFGDELELFIFDSKCQRSKTHSNLPQFELKEKTCFIDGKCYSDGEQKAVDFCSVCNPQYPYVWSIPSSVTGCVKVDKRMSMAWVAGPVIGTFLAVALVCVAILVYQKRASVRLTRSLTEVTLIRVAICKKNNTMKCEVRVKPHLGSDIYHKMENESRYNTTVKRLIGHNLNTEEKVQLYNDWSSTFEEDIKPNNKQFGYTGNSQCSEVICKYYPENRENIVALDVGSSTGLLAEELASKGFKTIDGLDPSPGMLKEAEKKKLYRNVFCSYFTAKPLSFCNPDSYDLLAVVGSFVTGHIPYDAIIEMIRITKPGGIICISNRRSPFYESPDYVDKFFPLCDQLEKDGKWRKEEIATYNGFIENADGIIIVYRVK</sequence>
<feature type="domain" description="Vwde helical" evidence="3">
    <location>
        <begin position="606"/>
        <end position="688"/>
    </location>
</feature>
<accession>A0A6J8EJD9</accession>
<keyword evidence="1" id="KW-1133">Transmembrane helix</keyword>
<keyword evidence="1" id="KW-0472">Membrane</keyword>
<proteinExistence type="predicted"/>
<dbReference type="OrthoDB" id="10001041at2759"/>
<dbReference type="AlphaFoldDB" id="A0A6J8EJD9"/>
<dbReference type="EMBL" id="CACVKT020009002">
    <property type="protein sequence ID" value="CAC5419191.1"/>
    <property type="molecule type" value="Genomic_DNA"/>
</dbReference>
<dbReference type="Pfam" id="PF08241">
    <property type="entry name" value="Methyltransf_11"/>
    <property type="match status" value="1"/>
</dbReference>
<protein>
    <submittedName>
        <fullName evidence="4">Uncharacterized protein</fullName>
    </submittedName>
</protein>
<dbReference type="InterPro" id="IPR058727">
    <property type="entry name" value="Helical_Vwde"/>
</dbReference>
<dbReference type="InterPro" id="IPR029063">
    <property type="entry name" value="SAM-dependent_MTases_sf"/>
</dbReference>
<dbReference type="Pfam" id="PF26129">
    <property type="entry name" value="Vwde"/>
    <property type="match status" value="1"/>
</dbReference>
<reference evidence="4 5" key="1">
    <citation type="submission" date="2020-06" db="EMBL/GenBank/DDBJ databases">
        <authorList>
            <person name="Li R."/>
            <person name="Bekaert M."/>
        </authorList>
    </citation>
    <scope>NUCLEOTIDE SEQUENCE [LARGE SCALE GENOMIC DNA]</scope>
    <source>
        <strain evidence="5">wild</strain>
    </source>
</reference>
<dbReference type="InterPro" id="IPR013216">
    <property type="entry name" value="Methyltransf_11"/>
</dbReference>
<gene>
    <name evidence="4" type="ORF">MCOR_51570</name>
</gene>
<dbReference type="SUPFAM" id="SSF53335">
    <property type="entry name" value="S-adenosyl-L-methionine-dependent methyltransferases"/>
    <property type="match status" value="1"/>
</dbReference>
<keyword evidence="1" id="KW-0812">Transmembrane</keyword>
<dbReference type="CDD" id="cd02440">
    <property type="entry name" value="AdoMet_MTases"/>
    <property type="match status" value="1"/>
</dbReference>
<evidence type="ECO:0000313" key="4">
    <source>
        <dbReference type="EMBL" id="CAC5419191.1"/>
    </source>
</evidence>
<feature type="domain" description="Methyltransferase type 11" evidence="2">
    <location>
        <begin position="1112"/>
        <end position="1207"/>
    </location>
</feature>
<dbReference type="PANTHER" id="PTHR43591">
    <property type="entry name" value="METHYLTRANSFERASE"/>
    <property type="match status" value="1"/>
</dbReference>
<evidence type="ECO:0000259" key="2">
    <source>
        <dbReference type="Pfam" id="PF08241"/>
    </source>
</evidence>
<dbReference type="GO" id="GO:0008757">
    <property type="term" value="F:S-adenosylmethionine-dependent methyltransferase activity"/>
    <property type="evidence" value="ECO:0007669"/>
    <property type="project" value="InterPro"/>
</dbReference>
<name>A0A6J8EJD9_MYTCO</name>
<keyword evidence="5" id="KW-1185">Reference proteome</keyword>
<dbReference type="Proteomes" id="UP000507470">
    <property type="component" value="Unassembled WGS sequence"/>
</dbReference>
<evidence type="ECO:0000259" key="3">
    <source>
        <dbReference type="Pfam" id="PF26129"/>
    </source>
</evidence>